<dbReference type="AlphaFoldDB" id="A0A8J3ZH23"/>
<dbReference type="PANTHER" id="PTHR46832:SF1">
    <property type="entry name" value="5'-METHYLTHIOADENOSINE_S-ADENOSYLHOMOCYSTEINE NUCLEOSIDASE"/>
    <property type="match status" value="1"/>
</dbReference>
<comment type="caution">
    <text evidence="3">The sequence shown here is derived from an EMBL/GenBank/DDBJ whole genome shotgun (WGS) entry which is preliminary data.</text>
</comment>
<dbReference type="RefSeq" id="WP_204008475.1">
    <property type="nucleotide sequence ID" value="NZ_BOPG01000082.1"/>
</dbReference>
<dbReference type="CDD" id="cd09008">
    <property type="entry name" value="MTAN"/>
    <property type="match status" value="1"/>
</dbReference>
<dbReference type="GO" id="GO:0009116">
    <property type="term" value="P:nucleoside metabolic process"/>
    <property type="evidence" value="ECO:0007669"/>
    <property type="project" value="InterPro"/>
</dbReference>
<feature type="domain" description="Nucleoside phosphorylase" evidence="1">
    <location>
        <begin position="51"/>
        <end position="313"/>
    </location>
</feature>
<dbReference type="InterPro" id="IPR045431">
    <property type="entry name" value="EAD2"/>
</dbReference>
<dbReference type="InterPro" id="IPR035994">
    <property type="entry name" value="Nucleoside_phosphorylase_sf"/>
</dbReference>
<dbReference type="Gene3D" id="3.40.50.1580">
    <property type="entry name" value="Nucleoside phosphorylase domain"/>
    <property type="match status" value="1"/>
</dbReference>
<evidence type="ECO:0000313" key="4">
    <source>
        <dbReference type="Proteomes" id="UP000612585"/>
    </source>
</evidence>
<accession>A0A8J3ZH23</accession>
<dbReference type="Pfam" id="PF19956">
    <property type="entry name" value="EAD2"/>
    <property type="match status" value="1"/>
</dbReference>
<name>A0A8J3ZH23_9ACTN</name>
<dbReference type="SUPFAM" id="SSF53167">
    <property type="entry name" value="Purine and uridine phosphorylases"/>
    <property type="match status" value="1"/>
</dbReference>
<dbReference type="GO" id="GO:0019284">
    <property type="term" value="P:L-methionine salvage from S-adenosylmethionine"/>
    <property type="evidence" value="ECO:0007669"/>
    <property type="project" value="TreeGrafter"/>
</dbReference>
<dbReference type="GO" id="GO:0008782">
    <property type="term" value="F:adenosylhomocysteine nucleosidase activity"/>
    <property type="evidence" value="ECO:0007669"/>
    <property type="project" value="TreeGrafter"/>
</dbReference>
<gene>
    <name evidence="3" type="ORF">Vau01_101890</name>
</gene>
<dbReference type="EMBL" id="BOPG01000082">
    <property type="protein sequence ID" value="GIJ62673.1"/>
    <property type="molecule type" value="Genomic_DNA"/>
</dbReference>
<proteinExistence type="predicted"/>
<evidence type="ECO:0008006" key="5">
    <source>
        <dbReference type="Google" id="ProtNLM"/>
    </source>
</evidence>
<keyword evidence="4" id="KW-1185">Reference proteome</keyword>
<organism evidence="3 4">
    <name type="scientific">Virgisporangium aurantiacum</name>
    <dbReference type="NCBI Taxonomy" id="175570"/>
    <lineage>
        <taxon>Bacteria</taxon>
        <taxon>Bacillati</taxon>
        <taxon>Actinomycetota</taxon>
        <taxon>Actinomycetes</taxon>
        <taxon>Micromonosporales</taxon>
        <taxon>Micromonosporaceae</taxon>
        <taxon>Virgisporangium</taxon>
    </lineage>
</organism>
<dbReference type="GO" id="GO:0008930">
    <property type="term" value="F:methylthioadenosine nucleosidase activity"/>
    <property type="evidence" value="ECO:0007669"/>
    <property type="project" value="TreeGrafter"/>
</dbReference>
<evidence type="ECO:0000259" key="2">
    <source>
        <dbReference type="Pfam" id="PF19956"/>
    </source>
</evidence>
<dbReference type="Proteomes" id="UP000612585">
    <property type="component" value="Unassembled WGS sequence"/>
</dbReference>
<sequence>MTRDDRDLERRFPGADRELVYRELELDRILTRVQVGRSRDGATDEPSGIAIGLVTALPVESAAIRVMADDVRPVSVPGDPTLYFLAEMPSRDGGRHTVVIASQVQDGNRGAAAICAGLARSFPSLRHIVLCGIAGGFPQNGLRLGDIVSASDGIVDYDHVRSLPGGDQLRRPVEGMSKVLLAADRELLAQEALGSRPWLAHLAERRVPPLFARPLAVNDPRRTDRPDGPIVHRGSIGSADRLVRSARVRDQLATRFGVMAAEMEGSGVAVGADLHGVQWYVVRGISDYCDESKNDRWQPYAALAAASYVRALLAEVSAGLPASRAGTQPRESGLNAIVDVLLSLPVIEEEHQRQTLIRQLPSRIRTQIPSHQVPRLHVITLIQTCERFPDGADQLMRALETTMGGDAPELDRVRSVIGQHWRFSN</sequence>
<protein>
    <recommendedName>
        <fullName evidence="5">Nucleoside phosphorylase</fullName>
    </recommendedName>
</protein>
<feature type="domain" description="Effector-associated" evidence="2">
    <location>
        <begin position="338"/>
        <end position="416"/>
    </location>
</feature>
<evidence type="ECO:0000313" key="3">
    <source>
        <dbReference type="EMBL" id="GIJ62673.1"/>
    </source>
</evidence>
<dbReference type="PANTHER" id="PTHR46832">
    <property type="entry name" value="5'-METHYLTHIOADENOSINE/S-ADENOSYLHOMOCYSTEINE NUCLEOSIDASE"/>
    <property type="match status" value="1"/>
</dbReference>
<dbReference type="Pfam" id="PF01048">
    <property type="entry name" value="PNP_UDP_1"/>
    <property type="match status" value="1"/>
</dbReference>
<evidence type="ECO:0000259" key="1">
    <source>
        <dbReference type="Pfam" id="PF01048"/>
    </source>
</evidence>
<reference evidence="3" key="1">
    <citation type="submission" date="2021-01" db="EMBL/GenBank/DDBJ databases">
        <title>Whole genome shotgun sequence of Virgisporangium aurantiacum NBRC 16421.</title>
        <authorList>
            <person name="Komaki H."/>
            <person name="Tamura T."/>
        </authorList>
    </citation>
    <scope>NUCLEOTIDE SEQUENCE</scope>
    <source>
        <strain evidence="3">NBRC 16421</strain>
    </source>
</reference>
<dbReference type="GO" id="GO:0005829">
    <property type="term" value="C:cytosol"/>
    <property type="evidence" value="ECO:0007669"/>
    <property type="project" value="TreeGrafter"/>
</dbReference>
<dbReference type="InterPro" id="IPR000845">
    <property type="entry name" value="Nucleoside_phosphorylase_d"/>
</dbReference>